<keyword evidence="9" id="KW-1185">Reference proteome</keyword>
<feature type="binding site" evidence="7">
    <location>
        <position position="72"/>
    </location>
    <ligand>
        <name>S-adenosyl-L-methionine</name>
        <dbReference type="ChEBI" id="CHEBI:59789"/>
    </ligand>
</feature>
<comment type="similarity">
    <text evidence="7">Belongs to the class I-like SAM-binding methyltransferase superfamily. TrmB family.</text>
</comment>
<comment type="catalytic activity">
    <reaction evidence="1 7">
        <text>guanosine(46) in tRNA + S-adenosyl-L-methionine = N(7)-methylguanosine(46) in tRNA + S-adenosyl-L-homocysteine</text>
        <dbReference type="Rhea" id="RHEA:42708"/>
        <dbReference type="Rhea" id="RHEA-COMP:10188"/>
        <dbReference type="Rhea" id="RHEA-COMP:10189"/>
        <dbReference type="ChEBI" id="CHEBI:57856"/>
        <dbReference type="ChEBI" id="CHEBI:59789"/>
        <dbReference type="ChEBI" id="CHEBI:74269"/>
        <dbReference type="ChEBI" id="CHEBI:74480"/>
        <dbReference type="EC" id="2.1.1.33"/>
    </reaction>
</comment>
<dbReference type="SUPFAM" id="SSF53335">
    <property type="entry name" value="S-adenosyl-L-methionine-dependent methyltransferases"/>
    <property type="match status" value="1"/>
</dbReference>
<evidence type="ECO:0000313" key="8">
    <source>
        <dbReference type="EMBL" id="WMN06787.1"/>
    </source>
</evidence>
<dbReference type="HAMAP" id="MF_01057">
    <property type="entry name" value="tRNA_methyltr_TrmB"/>
    <property type="match status" value="1"/>
</dbReference>
<keyword evidence="6 7" id="KW-0819">tRNA processing</keyword>
<sequence length="221" mass="26319">MSRQKLKRFEDLRNRHNVIEYDDDRYSNIKSNWANEIFKNSNPINLELACGRGEYSIGLAKEFPNENFVGVDIKGERLWQGSTKALEEGLENVAFARNFILDLEQMFAEGEVKDIWIIHPDPRPRDRDEKRRLTFHRFLDIYKNIQGGNGRVHLKTDNTPLYEWTLNEVLANRTDFKDLHFVDDLHNSVYLEEHYGISTRYERKFSKAGETIKYLRFEWKV</sequence>
<dbReference type="EMBL" id="CP129970">
    <property type="protein sequence ID" value="WMN06787.1"/>
    <property type="molecule type" value="Genomic_DNA"/>
</dbReference>
<dbReference type="InterPro" id="IPR003358">
    <property type="entry name" value="tRNA_(Gua-N-7)_MeTrfase_Trmb"/>
</dbReference>
<organism evidence="8 9">
    <name type="scientific">Marivirga arenosa</name>
    <dbReference type="NCBI Taxonomy" id="3059076"/>
    <lineage>
        <taxon>Bacteria</taxon>
        <taxon>Pseudomonadati</taxon>
        <taxon>Bacteroidota</taxon>
        <taxon>Cytophagia</taxon>
        <taxon>Cytophagales</taxon>
        <taxon>Marivirgaceae</taxon>
        <taxon>Marivirga</taxon>
    </lineage>
</organism>
<evidence type="ECO:0000256" key="5">
    <source>
        <dbReference type="ARBA" id="ARBA00022691"/>
    </source>
</evidence>
<dbReference type="Proteomes" id="UP001244443">
    <property type="component" value="Chromosome"/>
</dbReference>
<evidence type="ECO:0000256" key="4">
    <source>
        <dbReference type="ARBA" id="ARBA00022679"/>
    </source>
</evidence>
<keyword evidence="5 7" id="KW-0949">S-adenosyl-L-methionine</keyword>
<dbReference type="GO" id="GO:0043527">
    <property type="term" value="C:tRNA methyltransferase complex"/>
    <property type="evidence" value="ECO:0007669"/>
    <property type="project" value="TreeGrafter"/>
</dbReference>
<dbReference type="PANTHER" id="PTHR23417:SF14">
    <property type="entry name" value="PENTACOTRIPEPTIDE-REPEAT REGION OF PRORP DOMAIN-CONTAINING PROTEIN"/>
    <property type="match status" value="1"/>
</dbReference>
<evidence type="ECO:0000256" key="7">
    <source>
        <dbReference type="HAMAP-Rule" id="MF_01057"/>
    </source>
</evidence>
<dbReference type="NCBIfam" id="TIGR00091">
    <property type="entry name" value="tRNA (guanosine(46)-N7)-methyltransferase TrmB"/>
    <property type="match status" value="1"/>
</dbReference>
<dbReference type="PROSITE" id="PS51625">
    <property type="entry name" value="SAM_MT_TRMB"/>
    <property type="match status" value="1"/>
</dbReference>
<evidence type="ECO:0000256" key="1">
    <source>
        <dbReference type="ARBA" id="ARBA00000142"/>
    </source>
</evidence>
<proteinExistence type="inferred from homology"/>
<feature type="binding site" evidence="7">
    <location>
        <position position="121"/>
    </location>
    <ligand>
        <name>S-adenosyl-L-methionine</name>
        <dbReference type="ChEBI" id="CHEBI:59789"/>
    </ligand>
</feature>
<dbReference type="InterPro" id="IPR055361">
    <property type="entry name" value="tRNA_methyltr_TrmB_bact"/>
</dbReference>
<dbReference type="AlphaFoldDB" id="A0AA51R6M1"/>
<dbReference type="PANTHER" id="PTHR23417">
    <property type="entry name" value="3-DEOXY-D-MANNO-OCTULOSONIC-ACID TRANSFERASE/TRNA GUANINE-N 7 - -METHYLTRANSFERASE"/>
    <property type="match status" value="1"/>
</dbReference>
<comment type="function">
    <text evidence="2 7">Catalyzes the formation of N(7)-methylguanine at position 46 (m7G46) in tRNA.</text>
</comment>
<feature type="binding site" evidence="7">
    <location>
        <position position="157"/>
    </location>
    <ligand>
        <name>substrate</name>
    </ligand>
</feature>
<dbReference type="Gene3D" id="3.40.50.150">
    <property type="entry name" value="Vaccinia Virus protein VP39"/>
    <property type="match status" value="1"/>
</dbReference>
<keyword evidence="4 7" id="KW-0808">Transferase</keyword>
<feature type="binding site" evidence="7">
    <location>
        <begin position="199"/>
        <end position="202"/>
    </location>
    <ligand>
        <name>substrate</name>
    </ligand>
</feature>
<dbReference type="GO" id="GO:0008176">
    <property type="term" value="F:tRNA (guanine(46)-N7)-methyltransferase activity"/>
    <property type="evidence" value="ECO:0007669"/>
    <property type="project" value="UniProtKB-UniRule"/>
</dbReference>
<dbReference type="NCBIfam" id="NF001080">
    <property type="entry name" value="PRK00121.2-2"/>
    <property type="match status" value="1"/>
</dbReference>
<accession>A0AA51R6M1</accession>
<gene>
    <name evidence="7 8" type="primary">trmB</name>
    <name evidence="8" type="ORF">QYS48_18990</name>
</gene>
<keyword evidence="3 7" id="KW-0489">Methyltransferase</keyword>
<dbReference type="EC" id="2.1.1.33" evidence="7"/>
<evidence type="ECO:0000256" key="6">
    <source>
        <dbReference type="ARBA" id="ARBA00022694"/>
    </source>
</evidence>
<evidence type="ECO:0000313" key="9">
    <source>
        <dbReference type="Proteomes" id="UP001244443"/>
    </source>
</evidence>
<name>A0AA51R6M1_9BACT</name>
<comment type="pathway">
    <text evidence="7">tRNA modification; N(7)-methylguanine-tRNA biosynthesis.</text>
</comment>
<dbReference type="RefSeq" id="WP_308356743.1">
    <property type="nucleotide sequence ID" value="NZ_CP129970.2"/>
</dbReference>
<feature type="binding site" evidence="7">
    <location>
        <position position="47"/>
    </location>
    <ligand>
        <name>S-adenosyl-L-methionine</name>
        <dbReference type="ChEBI" id="CHEBI:59789"/>
    </ligand>
</feature>
<evidence type="ECO:0000256" key="3">
    <source>
        <dbReference type="ARBA" id="ARBA00022603"/>
    </source>
</evidence>
<comment type="caution">
    <text evidence="7">Lacks conserved residue(s) required for the propagation of feature annotation.</text>
</comment>
<protein>
    <recommendedName>
        <fullName evidence="7">tRNA (guanine-N(7)-)-methyltransferase</fullName>
        <ecNumber evidence="7">2.1.1.33</ecNumber>
    </recommendedName>
    <alternativeName>
        <fullName evidence="7">tRNA (guanine(46)-N(7))-methyltransferase</fullName>
    </alternativeName>
    <alternativeName>
        <fullName evidence="7">tRNA(m7G46)-methyltransferase</fullName>
    </alternativeName>
</protein>
<evidence type="ECO:0000256" key="2">
    <source>
        <dbReference type="ARBA" id="ARBA00003015"/>
    </source>
</evidence>
<dbReference type="InterPro" id="IPR029063">
    <property type="entry name" value="SAM-dependent_MTases_sf"/>
</dbReference>
<reference evidence="8" key="1">
    <citation type="submission" date="2023-08" db="EMBL/GenBank/DDBJ databases">
        <title>Comparative genomics and taxonomic characterization of three novel marine species of genus Marivirga.</title>
        <authorList>
            <person name="Muhammad N."/>
            <person name="Kim S.-G."/>
        </authorList>
    </citation>
    <scope>NUCLEOTIDE SEQUENCE [LARGE SCALE GENOMIC DNA]</scope>
    <source>
        <strain evidence="8">ABR2-2</strain>
    </source>
</reference>
<dbReference type="Pfam" id="PF02390">
    <property type="entry name" value="Methyltransf_4"/>
    <property type="match status" value="1"/>
</dbReference>